<dbReference type="EMBL" id="JACJVR010000039">
    <property type="protein sequence ID" value="MBB6691817.1"/>
    <property type="molecule type" value="Genomic_DNA"/>
</dbReference>
<accession>A0A841TTM7</accession>
<gene>
    <name evidence="2" type="ORF">H7B90_10450</name>
</gene>
<protein>
    <submittedName>
        <fullName evidence="2">Uncharacterized protein</fullName>
    </submittedName>
</protein>
<keyword evidence="1" id="KW-1133">Transmembrane helix</keyword>
<name>A0A841TTM7_9BACL</name>
<sequence>MQRRTAGIVFIGIAAFLYGIRYLSAAIYGSNAQSWGGYLFRDLLNAVGPGPLVLSILSLAVGVVYLLYAEFGDSMKGATGRIRDNWREFDTETGAVRGTADENEDADGPNR</sequence>
<proteinExistence type="predicted"/>
<keyword evidence="3" id="KW-1185">Reference proteome</keyword>
<reference evidence="2 3" key="1">
    <citation type="submission" date="2020-08" db="EMBL/GenBank/DDBJ databases">
        <title>Cohnella phylogeny.</title>
        <authorList>
            <person name="Dunlap C."/>
        </authorList>
    </citation>
    <scope>NUCLEOTIDE SEQUENCE [LARGE SCALE GENOMIC DNA]</scope>
    <source>
        <strain evidence="2 3">DSM 25239</strain>
    </source>
</reference>
<keyword evidence="1" id="KW-0472">Membrane</keyword>
<dbReference type="AlphaFoldDB" id="A0A841TTM7"/>
<organism evidence="2 3">
    <name type="scientific">Cohnella xylanilytica</name>
    <dbReference type="NCBI Taxonomy" id="557555"/>
    <lineage>
        <taxon>Bacteria</taxon>
        <taxon>Bacillati</taxon>
        <taxon>Bacillota</taxon>
        <taxon>Bacilli</taxon>
        <taxon>Bacillales</taxon>
        <taxon>Paenibacillaceae</taxon>
        <taxon>Cohnella</taxon>
    </lineage>
</organism>
<comment type="caution">
    <text evidence="2">The sequence shown here is derived from an EMBL/GenBank/DDBJ whole genome shotgun (WGS) entry which is preliminary data.</text>
</comment>
<feature type="transmembrane region" description="Helical" evidence="1">
    <location>
        <begin position="49"/>
        <end position="68"/>
    </location>
</feature>
<keyword evidence="1" id="KW-0812">Transmembrane</keyword>
<dbReference type="Proteomes" id="UP000553776">
    <property type="component" value="Unassembled WGS sequence"/>
</dbReference>
<dbReference type="RefSeq" id="WP_185135810.1">
    <property type="nucleotide sequence ID" value="NZ_JACJVR010000039.1"/>
</dbReference>
<evidence type="ECO:0000256" key="1">
    <source>
        <dbReference type="SAM" id="Phobius"/>
    </source>
</evidence>
<evidence type="ECO:0000313" key="2">
    <source>
        <dbReference type="EMBL" id="MBB6691817.1"/>
    </source>
</evidence>
<evidence type="ECO:0000313" key="3">
    <source>
        <dbReference type="Proteomes" id="UP000553776"/>
    </source>
</evidence>